<dbReference type="OrthoDB" id="189619at2759"/>
<feature type="region of interest" description="Disordered" evidence="2">
    <location>
        <begin position="147"/>
        <end position="185"/>
    </location>
</feature>
<feature type="compositionally biased region" description="Polar residues" evidence="2">
    <location>
        <begin position="247"/>
        <end position="256"/>
    </location>
</feature>
<feature type="domain" description="Capsule synthesis protein CapA" evidence="3">
    <location>
        <begin position="6"/>
        <end position="326"/>
    </location>
</feature>
<dbReference type="PANTHER" id="PTHR33393">
    <property type="entry name" value="POLYGLUTAMINE SYNTHESIS ACCESSORY PROTEIN RV0574C-RELATED"/>
    <property type="match status" value="1"/>
</dbReference>
<dbReference type="Pfam" id="PF09587">
    <property type="entry name" value="PGA_cap"/>
    <property type="match status" value="1"/>
</dbReference>
<dbReference type="SMART" id="SM00854">
    <property type="entry name" value="PGA_cap"/>
    <property type="match status" value="1"/>
</dbReference>
<accession>A0A7H8QYB8</accession>
<feature type="region of interest" description="Disordered" evidence="2">
    <location>
        <begin position="234"/>
        <end position="256"/>
    </location>
</feature>
<dbReference type="PANTHER" id="PTHR33393:SF11">
    <property type="entry name" value="POLYGLUTAMINE SYNTHESIS ACCESSORY PROTEIN RV0574C-RELATED"/>
    <property type="match status" value="1"/>
</dbReference>
<comment type="similarity">
    <text evidence="1">Belongs to the CapA family.</text>
</comment>
<dbReference type="EMBL" id="CP055900">
    <property type="protein sequence ID" value="QKX58455.1"/>
    <property type="molecule type" value="Genomic_DNA"/>
</dbReference>
<organism evidence="4 5">
    <name type="scientific">Talaromyces rugulosus</name>
    <name type="common">Penicillium rugulosum</name>
    <dbReference type="NCBI Taxonomy" id="121627"/>
    <lineage>
        <taxon>Eukaryota</taxon>
        <taxon>Fungi</taxon>
        <taxon>Dikarya</taxon>
        <taxon>Ascomycota</taxon>
        <taxon>Pezizomycotina</taxon>
        <taxon>Eurotiomycetes</taxon>
        <taxon>Eurotiomycetidae</taxon>
        <taxon>Eurotiales</taxon>
        <taxon>Trichocomaceae</taxon>
        <taxon>Talaromyces</taxon>
        <taxon>Talaromyces sect. Islandici</taxon>
    </lineage>
</organism>
<dbReference type="CDD" id="cd07381">
    <property type="entry name" value="MPP_CapA"/>
    <property type="match status" value="1"/>
</dbReference>
<evidence type="ECO:0000259" key="3">
    <source>
        <dbReference type="SMART" id="SM00854"/>
    </source>
</evidence>
<dbReference type="InterPro" id="IPR019079">
    <property type="entry name" value="Capsule_synth_CapA"/>
</dbReference>
<dbReference type="GeneID" id="55993076"/>
<protein>
    <recommendedName>
        <fullName evidence="3">Capsule synthesis protein CapA domain-containing protein</fullName>
    </recommendedName>
</protein>
<dbReference type="InterPro" id="IPR029052">
    <property type="entry name" value="Metallo-depent_PP-like"/>
</dbReference>
<gene>
    <name evidence="4" type="ORF">TRUGW13939_05579</name>
</gene>
<dbReference type="Proteomes" id="UP000509510">
    <property type="component" value="Chromosome III"/>
</dbReference>
<dbReference type="KEGG" id="trg:TRUGW13939_05579"/>
<evidence type="ECO:0000256" key="2">
    <source>
        <dbReference type="SAM" id="MobiDB-lite"/>
    </source>
</evidence>
<feature type="compositionally biased region" description="Low complexity" evidence="2">
    <location>
        <begin position="234"/>
        <end position="246"/>
    </location>
</feature>
<name>A0A7H8QYB8_TALRU</name>
<sequence length="434" mass="47988">MQNEFCLNFTGDVMLGRLIDQLFPTHVDNAEDQAHAESFVARFPHLQSYSPSSPWGSTLPLFAESHLNLINLETAVTTNPEAWPGKTFNYRMHPANASATLVAAHIDFASLANNHTLDFGTEGLVETAWTLKNDSRETAARVGIAGAGETTQEAISPATLELPRSKSQGGVKQGGRPTALSADDQKERCEKHIVHVYAASDHPLMWNDVPMFHLIDYSDKTKAHLKRVVEKYSSSVPTSAPSSSTSRLDSVSNESSPPSLKIFSIHWGPNYSWHPADKIRSMAHFLIFDCGIDIVHGHSSHHIQGVECPAPGKLIIYGCGDFVDDYATNEKYRNDLGAVYRVIVREESREGNNDTGPTNALLTPVRLEIFPTSIKLFQAHLLSNTKDKDHKWVCERIRTLTGELAKSGHSSWAGKRNLIRSDLGKRGQIIMDLI</sequence>
<evidence type="ECO:0000256" key="1">
    <source>
        <dbReference type="ARBA" id="ARBA00005662"/>
    </source>
</evidence>
<keyword evidence="5" id="KW-1185">Reference proteome</keyword>
<evidence type="ECO:0000313" key="4">
    <source>
        <dbReference type="EMBL" id="QKX58455.1"/>
    </source>
</evidence>
<dbReference type="RefSeq" id="XP_035344633.1">
    <property type="nucleotide sequence ID" value="XM_035488740.1"/>
</dbReference>
<reference evidence="5" key="1">
    <citation type="submission" date="2020-06" db="EMBL/GenBank/DDBJ databases">
        <title>A chromosome-scale genome assembly of Talaromyces rugulosus W13939.</title>
        <authorList>
            <person name="Wang B."/>
            <person name="Guo L."/>
            <person name="Ye K."/>
            <person name="Wang L."/>
        </authorList>
    </citation>
    <scope>NUCLEOTIDE SEQUENCE [LARGE SCALE GENOMIC DNA]</scope>
    <source>
        <strain evidence="5">W13939</strain>
    </source>
</reference>
<evidence type="ECO:0000313" key="5">
    <source>
        <dbReference type="Proteomes" id="UP000509510"/>
    </source>
</evidence>
<dbReference type="InterPro" id="IPR052169">
    <property type="entry name" value="CW_Biosynth-Accessory"/>
</dbReference>
<dbReference type="AlphaFoldDB" id="A0A7H8QYB8"/>
<proteinExistence type="inferred from homology"/>
<dbReference type="SUPFAM" id="SSF56300">
    <property type="entry name" value="Metallo-dependent phosphatases"/>
    <property type="match status" value="1"/>
</dbReference>